<keyword evidence="3" id="KW-1185">Reference proteome</keyword>
<keyword evidence="1" id="KW-0812">Transmembrane</keyword>
<keyword evidence="1" id="KW-0472">Membrane</keyword>
<dbReference type="AlphaFoldDB" id="A0A1M5VD94"/>
<name>A0A1M5VD94_9GAMM</name>
<dbReference type="RefSeq" id="WP_067656464.1">
    <property type="nucleotide sequence ID" value="NZ_FQXG01000004.1"/>
</dbReference>
<dbReference type="EMBL" id="FQXG01000004">
    <property type="protein sequence ID" value="SHH73084.1"/>
    <property type="molecule type" value="Genomic_DNA"/>
</dbReference>
<accession>A0A1M5VD94</accession>
<protein>
    <submittedName>
        <fullName evidence="2">Uncharacterized protein</fullName>
    </submittedName>
</protein>
<evidence type="ECO:0000313" key="2">
    <source>
        <dbReference type="EMBL" id="SHH73084.1"/>
    </source>
</evidence>
<gene>
    <name evidence="2" type="ORF">SAMN02745129_2714</name>
</gene>
<dbReference type="STRING" id="299255.SAMN02745129_2714"/>
<feature type="transmembrane region" description="Helical" evidence="1">
    <location>
        <begin position="12"/>
        <end position="29"/>
    </location>
</feature>
<evidence type="ECO:0000256" key="1">
    <source>
        <dbReference type="SAM" id="Phobius"/>
    </source>
</evidence>
<reference evidence="2 3" key="1">
    <citation type="submission" date="2016-11" db="EMBL/GenBank/DDBJ databases">
        <authorList>
            <person name="Jaros S."/>
            <person name="Januszkiewicz K."/>
            <person name="Wedrychowicz H."/>
        </authorList>
    </citation>
    <scope>NUCLEOTIDE SEQUENCE [LARGE SCALE GENOMIC DNA]</scope>
    <source>
        <strain evidence="2 3">DSM 16917</strain>
    </source>
</reference>
<organism evidence="2 3">
    <name type="scientific">Ferrimonas marina</name>
    <dbReference type="NCBI Taxonomy" id="299255"/>
    <lineage>
        <taxon>Bacteria</taxon>
        <taxon>Pseudomonadati</taxon>
        <taxon>Pseudomonadota</taxon>
        <taxon>Gammaproteobacteria</taxon>
        <taxon>Alteromonadales</taxon>
        <taxon>Ferrimonadaceae</taxon>
        <taxon>Ferrimonas</taxon>
    </lineage>
</organism>
<dbReference type="Proteomes" id="UP000184268">
    <property type="component" value="Unassembled WGS sequence"/>
</dbReference>
<sequence length="85" mass="9283">MSTLQDTRNTLPFVLALGLLLSLSLLPLLPQGNALWWLLPLVTLGFAALAASLAEMLAQRPSRWAWAALGLSWLLMPILMPFDGL</sequence>
<feature type="transmembrane region" description="Helical" evidence="1">
    <location>
        <begin position="35"/>
        <end position="57"/>
    </location>
</feature>
<evidence type="ECO:0000313" key="3">
    <source>
        <dbReference type="Proteomes" id="UP000184268"/>
    </source>
</evidence>
<feature type="transmembrane region" description="Helical" evidence="1">
    <location>
        <begin position="64"/>
        <end position="82"/>
    </location>
</feature>
<proteinExistence type="predicted"/>
<keyword evidence="1" id="KW-1133">Transmembrane helix</keyword>